<dbReference type="GO" id="GO:0005524">
    <property type="term" value="F:ATP binding"/>
    <property type="evidence" value="ECO:0007669"/>
    <property type="project" value="InterPro"/>
</dbReference>
<dbReference type="InterPro" id="IPR027417">
    <property type="entry name" value="P-loop_NTPase"/>
</dbReference>
<dbReference type="Gene3D" id="3.40.50.300">
    <property type="entry name" value="P-loop containing nucleotide triphosphate hydrolases"/>
    <property type="match status" value="1"/>
</dbReference>
<dbReference type="PANTHER" id="PTHR42781:SF4">
    <property type="entry name" value="SPERMIDINE_PUTRESCINE IMPORT ATP-BINDING PROTEIN POTA"/>
    <property type="match status" value="1"/>
</dbReference>
<protein>
    <recommendedName>
        <fullName evidence="2">ABC transporter domain-containing protein</fullName>
    </recommendedName>
</protein>
<keyword evidence="1" id="KW-0813">Transport</keyword>
<dbReference type="GO" id="GO:0016887">
    <property type="term" value="F:ATP hydrolysis activity"/>
    <property type="evidence" value="ECO:0007669"/>
    <property type="project" value="InterPro"/>
</dbReference>
<accession>X1JPD3</accession>
<dbReference type="InterPro" id="IPR003439">
    <property type="entry name" value="ABC_transporter-like_ATP-bd"/>
</dbReference>
<reference evidence="3" key="1">
    <citation type="journal article" date="2014" name="Front. Microbiol.">
        <title>High frequency of phylogenetically diverse reductive dehalogenase-homologous genes in deep subseafloor sedimentary metagenomes.</title>
        <authorList>
            <person name="Kawai M."/>
            <person name="Futagami T."/>
            <person name="Toyoda A."/>
            <person name="Takaki Y."/>
            <person name="Nishi S."/>
            <person name="Hori S."/>
            <person name="Arai W."/>
            <person name="Tsubouchi T."/>
            <person name="Morono Y."/>
            <person name="Uchiyama I."/>
            <person name="Ito T."/>
            <person name="Fujiyama A."/>
            <person name="Inagaki F."/>
            <person name="Takami H."/>
        </authorList>
    </citation>
    <scope>NUCLEOTIDE SEQUENCE</scope>
    <source>
        <strain evidence="3">Expedition CK06-06</strain>
    </source>
</reference>
<name>X1JPD3_9ZZZZ</name>
<sequence length="92" mass="10298">MSSIKLENISKYVCKNVNLEIFDKELLVLLGPNGAGKSTLLNIIAGLIDYEGSVFFDNNPIDRLPANKRRIGYLFQELNLFPHLDVAANIAY</sequence>
<evidence type="ECO:0000313" key="3">
    <source>
        <dbReference type="EMBL" id="GAH95922.1"/>
    </source>
</evidence>
<dbReference type="SUPFAM" id="SSF52540">
    <property type="entry name" value="P-loop containing nucleoside triphosphate hydrolases"/>
    <property type="match status" value="1"/>
</dbReference>
<dbReference type="Pfam" id="PF00005">
    <property type="entry name" value="ABC_tran"/>
    <property type="match status" value="1"/>
</dbReference>
<dbReference type="EMBL" id="BARV01001414">
    <property type="protein sequence ID" value="GAH95922.1"/>
    <property type="molecule type" value="Genomic_DNA"/>
</dbReference>
<dbReference type="PANTHER" id="PTHR42781">
    <property type="entry name" value="SPERMIDINE/PUTRESCINE IMPORT ATP-BINDING PROTEIN POTA"/>
    <property type="match status" value="1"/>
</dbReference>
<gene>
    <name evidence="3" type="ORF">S06H3_04123</name>
</gene>
<comment type="caution">
    <text evidence="3">The sequence shown here is derived from an EMBL/GenBank/DDBJ whole genome shotgun (WGS) entry which is preliminary data.</text>
</comment>
<evidence type="ECO:0000259" key="2">
    <source>
        <dbReference type="Pfam" id="PF00005"/>
    </source>
</evidence>
<dbReference type="AlphaFoldDB" id="X1JPD3"/>
<feature type="non-terminal residue" evidence="3">
    <location>
        <position position="92"/>
    </location>
</feature>
<dbReference type="InterPro" id="IPR050093">
    <property type="entry name" value="ABC_SmlMolc_Importer"/>
</dbReference>
<organism evidence="3">
    <name type="scientific">marine sediment metagenome</name>
    <dbReference type="NCBI Taxonomy" id="412755"/>
    <lineage>
        <taxon>unclassified sequences</taxon>
        <taxon>metagenomes</taxon>
        <taxon>ecological metagenomes</taxon>
    </lineage>
</organism>
<proteinExistence type="predicted"/>
<evidence type="ECO:0000256" key="1">
    <source>
        <dbReference type="ARBA" id="ARBA00022448"/>
    </source>
</evidence>
<feature type="domain" description="ABC transporter" evidence="2">
    <location>
        <begin position="15"/>
        <end position="89"/>
    </location>
</feature>